<feature type="compositionally biased region" description="Polar residues" evidence="1">
    <location>
        <begin position="295"/>
        <end position="304"/>
    </location>
</feature>
<name>A0A8H2VRC8_9HELO</name>
<dbReference type="AlphaFoldDB" id="A0A8H2VRC8"/>
<evidence type="ECO:0000313" key="2">
    <source>
        <dbReference type="EMBL" id="CAD6442908.1"/>
    </source>
</evidence>
<comment type="caution">
    <text evidence="2">The sequence shown here is derived from an EMBL/GenBank/DDBJ whole genome shotgun (WGS) entry which is preliminary data.</text>
</comment>
<gene>
    <name evidence="2" type="ORF">SCLTRI_LOCUS2700</name>
</gene>
<keyword evidence="3" id="KW-1185">Reference proteome</keyword>
<sequence>MSSQAFGCTDVPVVIRWGDAEPYNYIGTRIQHLRMNINLGTEASPELLFWFSVTVGVKASPESSTTRIKSLYFVIQASSLDFNGNGTPLTLENPNSDYSLNTSAAIQEAGICSDQATVARIRFQLHDHGTVFMHPIDRHAFTPASENVSQLLVSMQSLSQAEQFWVYTSLEGPLLTDLWKRIDLIRRGTFASDFTTQSVYKHGMVCDKWTNFNLFARNGNSAKRQGAGMKRKDSDRLSASDGASSKNLPSSDRDQRLVDTETGEEPHREPKRKHSKTVRDATPSGILENVAGPSGFNSNTSCTNDQSSRVRFAEPYHEVSDYLEEQLAAFIFWVLGIDTHLERDCDQVFSDLGGAVLRGDMTEFIEIKSMCMAKIYCTYAKRGSAWVLRNAF</sequence>
<organism evidence="2 3">
    <name type="scientific">Sclerotinia trifoliorum</name>
    <dbReference type="NCBI Taxonomy" id="28548"/>
    <lineage>
        <taxon>Eukaryota</taxon>
        <taxon>Fungi</taxon>
        <taxon>Dikarya</taxon>
        <taxon>Ascomycota</taxon>
        <taxon>Pezizomycotina</taxon>
        <taxon>Leotiomycetes</taxon>
        <taxon>Helotiales</taxon>
        <taxon>Sclerotiniaceae</taxon>
        <taxon>Sclerotinia</taxon>
    </lineage>
</organism>
<proteinExistence type="predicted"/>
<evidence type="ECO:0000256" key="1">
    <source>
        <dbReference type="SAM" id="MobiDB-lite"/>
    </source>
</evidence>
<feature type="compositionally biased region" description="Polar residues" evidence="1">
    <location>
        <begin position="241"/>
        <end position="250"/>
    </location>
</feature>
<protein>
    <submittedName>
        <fullName evidence="2">Ea26924f-abbe-4b0a-bc1e-e8ac2056d291</fullName>
    </submittedName>
</protein>
<dbReference type="Proteomes" id="UP000624404">
    <property type="component" value="Unassembled WGS sequence"/>
</dbReference>
<dbReference type="OrthoDB" id="3490906at2759"/>
<feature type="region of interest" description="Disordered" evidence="1">
    <location>
        <begin position="222"/>
        <end position="304"/>
    </location>
</feature>
<dbReference type="EMBL" id="CAJHIA010000009">
    <property type="protein sequence ID" value="CAD6442908.1"/>
    <property type="molecule type" value="Genomic_DNA"/>
</dbReference>
<accession>A0A8H2VRC8</accession>
<feature type="compositionally biased region" description="Basic and acidic residues" evidence="1">
    <location>
        <begin position="251"/>
        <end position="268"/>
    </location>
</feature>
<reference evidence="2" key="1">
    <citation type="submission" date="2020-10" db="EMBL/GenBank/DDBJ databases">
        <authorList>
            <person name="Kusch S."/>
        </authorList>
    </citation>
    <scope>NUCLEOTIDE SEQUENCE</scope>
    <source>
        <strain evidence="2">SwB9</strain>
    </source>
</reference>
<evidence type="ECO:0000313" key="3">
    <source>
        <dbReference type="Proteomes" id="UP000624404"/>
    </source>
</evidence>